<comment type="caution">
    <text evidence="3">The sequence shown here is derived from an EMBL/GenBank/DDBJ whole genome shotgun (WGS) entry which is preliminary data.</text>
</comment>
<gene>
    <name evidence="3" type="ORF">PG993_007770</name>
</gene>
<feature type="region of interest" description="Disordered" evidence="2">
    <location>
        <begin position="292"/>
        <end position="318"/>
    </location>
</feature>
<sequence length="372" mass="40828">MVKLSEVKTLNAALAAETRRPLVAVFLGGTSGIGHMTARALASSAQQAGGDAPPRIYLVGRSEQRGGEIVEELRGLCPAGKYRFVRAADLSLMACVDAVCAEITRLEEEEEGQEPRIDYLMTSQGEPSFSLVKVYTTEGLDETMAILYYSRMRAIQQLMPLLLKSTLPATVVSVFAAGFEVERKLFREDLSLRDLQRYSYTQARSHLCYMHSMYMSKLAEIHAGQLRLIHIFPGLVLTPAFHNPTYPAWFRFLFNRVLAPLFLAPFVAVNPVESGQRMLSLASPVLYPATATPGAGNDNSRGNESGKGGTVKGMDGRPGSGAYSLDWKGDDAHNRKVYAKLGDDGVESLKKQVWEHTNKAFEVIASGKPFTE</sequence>
<name>A0ABR1SYF2_9PEZI</name>
<reference evidence="3 4" key="1">
    <citation type="submission" date="2023-01" db="EMBL/GenBank/DDBJ databases">
        <title>Analysis of 21 Apiospora genomes using comparative genomics revels a genus with tremendous synthesis potential of carbohydrate active enzymes and secondary metabolites.</title>
        <authorList>
            <person name="Sorensen T."/>
        </authorList>
    </citation>
    <scope>NUCLEOTIDE SEQUENCE [LARGE SCALE GENOMIC DNA]</scope>
    <source>
        <strain evidence="3 4">CBS 33761</strain>
    </source>
</reference>
<evidence type="ECO:0000313" key="3">
    <source>
        <dbReference type="EMBL" id="KAK8039359.1"/>
    </source>
</evidence>
<keyword evidence="4" id="KW-1185">Reference proteome</keyword>
<dbReference type="InterPro" id="IPR036291">
    <property type="entry name" value="NAD(P)-bd_dom_sf"/>
</dbReference>
<organism evidence="3 4">
    <name type="scientific">Apiospora rasikravindrae</name>
    <dbReference type="NCBI Taxonomy" id="990691"/>
    <lineage>
        <taxon>Eukaryota</taxon>
        <taxon>Fungi</taxon>
        <taxon>Dikarya</taxon>
        <taxon>Ascomycota</taxon>
        <taxon>Pezizomycotina</taxon>
        <taxon>Sordariomycetes</taxon>
        <taxon>Xylariomycetidae</taxon>
        <taxon>Amphisphaeriales</taxon>
        <taxon>Apiosporaceae</taxon>
        <taxon>Apiospora</taxon>
    </lineage>
</organism>
<feature type="compositionally biased region" description="Gly residues" evidence="2">
    <location>
        <begin position="305"/>
        <end position="318"/>
    </location>
</feature>
<dbReference type="PANTHER" id="PTHR47534:SF3">
    <property type="entry name" value="ALCOHOL DEHYDROGENASE-LIKE C-TERMINAL DOMAIN-CONTAINING PROTEIN"/>
    <property type="match status" value="1"/>
</dbReference>
<accession>A0ABR1SYF2</accession>
<dbReference type="PANTHER" id="PTHR47534">
    <property type="entry name" value="YALI0E05731P"/>
    <property type="match status" value="1"/>
</dbReference>
<dbReference type="SUPFAM" id="SSF51735">
    <property type="entry name" value="NAD(P)-binding Rossmann-fold domains"/>
    <property type="match status" value="1"/>
</dbReference>
<proteinExistence type="predicted"/>
<evidence type="ECO:0000313" key="4">
    <source>
        <dbReference type="Proteomes" id="UP001444661"/>
    </source>
</evidence>
<dbReference type="InterPro" id="IPR052228">
    <property type="entry name" value="Sec_Metab_Biosynth_Oxidored"/>
</dbReference>
<dbReference type="Proteomes" id="UP001444661">
    <property type="component" value="Unassembled WGS sequence"/>
</dbReference>
<keyword evidence="1" id="KW-0560">Oxidoreductase</keyword>
<evidence type="ECO:0000256" key="1">
    <source>
        <dbReference type="ARBA" id="ARBA00023002"/>
    </source>
</evidence>
<evidence type="ECO:0000256" key="2">
    <source>
        <dbReference type="SAM" id="MobiDB-lite"/>
    </source>
</evidence>
<protein>
    <submittedName>
        <fullName evidence="3">Uncharacterized protein</fullName>
    </submittedName>
</protein>
<dbReference type="Gene3D" id="3.40.50.720">
    <property type="entry name" value="NAD(P)-binding Rossmann-like Domain"/>
    <property type="match status" value="1"/>
</dbReference>
<dbReference type="EMBL" id="JAQQWK010000006">
    <property type="protein sequence ID" value="KAK8039359.1"/>
    <property type="molecule type" value="Genomic_DNA"/>
</dbReference>